<keyword evidence="2 4" id="KW-0067">ATP-binding</keyword>
<sequence>MTVTEVRTDPLVQCQNLTLTYDGQTAARTVLKDISCAVMPGAQIALVGPSGSGKSSLIHVMAGLIAPDTGVITWPALRAHPTERPGKVVVAFQAPSLISALDVTENIELPLVLAGVSASDARVQATAMLESLGLGQLSTQLPEELSGGQAQRVALARALATKPSVLLADEPTGQVDHRTAAQLLDVVFEHAARSGMAVVIATHDQSVAARCTTRWEIHDGSLQNRGIGR</sequence>
<feature type="domain" description="ABC transporter" evidence="3">
    <location>
        <begin position="12"/>
        <end position="227"/>
    </location>
</feature>
<name>A0A2T1A5X2_9ACTN</name>
<dbReference type="PROSITE" id="PS50893">
    <property type="entry name" value="ABC_TRANSPORTER_2"/>
    <property type="match status" value="1"/>
</dbReference>
<dbReference type="PANTHER" id="PTHR24220:SF685">
    <property type="entry name" value="ABC TRANSPORTER RELATED"/>
    <property type="match status" value="1"/>
</dbReference>
<dbReference type="GO" id="GO:0022857">
    <property type="term" value="F:transmembrane transporter activity"/>
    <property type="evidence" value="ECO:0007669"/>
    <property type="project" value="TreeGrafter"/>
</dbReference>
<dbReference type="InterPro" id="IPR015854">
    <property type="entry name" value="ABC_transpr_LolD-like"/>
</dbReference>
<dbReference type="SUPFAM" id="SSF52540">
    <property type="entry name" value="P-loop containing nucleoside triphosphate hydrolases"/>
    <property type="match status" value="1"/>
</dbReference>
<evidence type="ECO:0000256" key="2">
    <source>
        <dbReference type="ARBA" id="ARBA00022840"/>
    </source>
</evidence>
<gene>
    <name evidence="4" type="ORF">CLV47_101113</name>
</gene>
<keyword evidence="5" id="KW-1185">Reference proteome</keyword>
<keyword evidence="1" id="KW-0547">Nucleotide-binding</keyword>
<dbReference type="GO" id="GO:0016887">
    <property type="term" value="F:ATP hydrolysis activity"/>
    <property type="evidence" value="ECO:0007669"/>
    <property type="project" value="InterPro"/>
</dbReference>
<dbReference type="RefSeq" id="WP_106347051.1">
    <property type="nucleotide sequence ID" value="NZ_PVUE01000001.1"/>
</dbReference>
<accession>A0A2T1A5X2</accession>
<dbReference type="OrthoDB" id="9802264at2"/>
<organism evidence="4 5">
    <name type="scientific">Antricoccus suffuscus</name>
    <dbReference type="NCBI Taxonomy" id="1629062"/>
    <lineage>
        <taxon>Bacteria</taxon>
        <taxon>Bacillati</taxon>
        <taxon>Actinomycetota</taxon>
        <taxon>Actinomycetes</taxon>
        <taxon>Geodermatophilales</taxon>
        <taxon>Antricoccaceae</taxon>
        <taxon>Antricoccus</taxon>
    </lineage>
</organism>
<evidence type="ECO:0000259" key="3">
    <source>
        <dbReference type="PROSITE" id="PS50893"/>
    </source>
</evidence>
<dbReference type="Proteomes" id="UP000237752">
    <property type="component" value="Unassembled WGS sequence"/>
</dbReference>
<dbReference type="GO" id="GO:0005886">
    <property type="term" value="C:plasma membrane"/>
    <property type="evidence" value="ECO:0007669"/>
    <property type="project" value="TreeGrafter"/>
</dbReference>
<dbReference type="AlphaFoldDB" id="A0A2T1A5X2"/>
<reference evidence="4 5" key="1">
    <citation type="submission" date="2018-03" db="EMBL/GenBank/DDBJ databases">
        <title>Genomic Encyclopedia of Archaeal and Bacterial Type Strains, Phase II (KMG-II): from individual species to whole genera.</title>
        <authorList>
            <person name="Goeker M."/>
        </authorList>
    </citation>
    <scope>NUCLEOTIDE SEQUENCE [LARGE SCALE GENOMIC DNA]</scope>
    <source>
        <strain evidence="4 5">DSM 100065</strain>
    </source>
</reference>
<dbReference type="InterPro" id="IPR027417">
    <property type="entry name" value="P-loop_NTPase"/>
</dbReference>
<dbReference type="GO" id="GO:0005524">
    <property type="term" value="F:ATP binding"/>
    <property type="evidence" value="ECO:0007669"/>
    <property type="project" value="UniProtKB-KW"/>
</dbReference>
<proteinExistence type="predicted"/>
<dbReference type="Pfam" id="PF00005">
    <property type="entry name" value="ABC_tran"/>
    <property type="match status" value="1"/>
</dbReference>
<evidence type="ECO:0000256" key="1">
    <source>
        <dbReference type="ARBA" id="ARBA00022741"/>
    </source>
</evidence>
<dbReference type="PANTHER" id="PTHR24220">
    <property type="entry name" value="IMPORT ATP-BINDING PROTEIN"/>
    <property type="match status" value="1"/>
</dbReference>
<dbReference type="PROSITE" id="PS00211">
    <property type="entry name" value="ABC_TRANSPORTER_1"/>
    <property type="match status" value="1"/>
</dbReference>
<comment type="caution">
    <text evidence="4">The sequence shown here is derived from an EMBL/GenBank/DDBJ whole genome shotgun (WGS) entry which is preliminary data.</text>
</comment>
<evidence type="ECO:0000313" key="4">
    <source>
        <dbReference type="EMBL" id="PRZ43989.1"/>
    </source>
</evidence>
<dbReference type="InterPro" id="IPR003439">
    <property type="entry name" value="ABC_transporter-like_ATP-bd"/>
</dbReference>
<dbReference type="InterPro" id="IPR017871">
    <property type="entry name" value="ABC_transporter-like_CS"/>
</dbReference>
<dbReference type="InterPro" id="IPR003593">
    <property type="entry name" value="AAA+_ATPase"/>
</dbReference>
<evidence type="ECO:0000313" key="5">
    <source>
        <dbReference type="Proteomes" id="UP000237752"/>
    </source>
</evidence>
<dbReference type="EMBL" id="PVUE01000001">
    <property type="protein sequence ID" value="PRZ43989.1"/>
    <property type="molecule type" value="Genomic_DNA"/>
</dbReference>
<dbReference type="Gene3D" id="3.40.50.300">
    <property type="entry name" value="P-loop containing nucleotide triphosphate hydrolases"/>
    <property type="match status" value="1"/>
</dbReference>
<protein>
    <submittedName>
        <fullName evidence="4">Putative ABC transport system ATP-binding protein</fullName>
    </submittedName>
</protein>
<dbReference type="SMART" id="SM00382">
    <property type="entry name" value="AAA"/>
    <property type="match status" value="1"/>
</dbReference>